<accession>A0ABD6B528</accession>
<dbReference type="InterPro" id="IPR000866">
    <property type="entry name" value="AhpC/TSA"/>
</dbReference>
<evidence type="ECO:0000313" key="5">
    <source>
        <dbReference type="EMBL" id="MFD1526071.1"/>
    </source>
</evidence>
<dbReference type="Proteomes" id="UP001597111">
    <property type="component" value="Unassembled WGS sequence"/>
</dbReference>
<keyword evidence="2" id="KW-0676">Redox-active center</keyword>
<dbReference type="EMBL" id="JBHUDH010000066">
    <property type="protein sequence ID" value="MFD1526071.1"/>
    <property type="molecule type" value="Genomic_DNA"/>
</dbReference>
<dbReference type="PANTHER" id="PTHR43110">
    <property type="entry name" value="THIOL PEROXIDASE"/>
    <property type="match status" value="1"/>
</dbReference>
<protein>
    <submittedName>
        <fullName evidence="5">Redoxin domain-containing protein</fullName>
    </submittedName>
</protein>
<dbReference type="Gene3D" id="3.40.30.10">
    <property type="entry name" value="Glutaredoxin"/>
    <property type="match status" value="1"/>
</dbReference>
<dbReference type="PROSITE" id="PS51352">
    <property type="entry name" value="THIOREDOXIN_2"/>
    <property type="match status" value="1"/>
</dbReference>
<comment type="caution">
    <text evidence="5">The sequence shown here is derived from an EMBL/GenBank/DDBJ whole genome shotgun (WGS) entry which is preliminary data.</text>
</comment>
<dbReference type="PIRSF" id="PIRSF000239">
    <property type="entry name" value="AHPC"/>
    <property type="match status" value="1"/>
</dbReference>
<organism evidence="5 6">
    <name type="scientific">Halolamina salina</name>
    <dbReference type="NCBI Taxonomy" id="1220023"/>
    <lineage>
        <taxon>Archaea</taxon>
        <taxon>Methanobacteriati</taxon>
        <taxon>Methanobacteriota</taxon>
        <taxon>Stenosarchaea group</taxon>
        <taxon>Halobacteria</taxon>
        <taxon>Halobacteriales</taxon>
        <taxon>Haloferacaceae</taxon>
    </lineage>
</organism>
<evidence type="ECO:0000256" key="2">
    <source>
        <dbReference type="ARBA" id="ARBA00023284"/>
    </source>
</evidence>
<name>A0ABD6B528_9EURY</name>
<feature type="domain" description="Thioredoxin" evidence="4">
    <location>
        <begin position="2"/>
        <end position="159"/>
    </location>
</feature>
<evidence type="ECO:0000259" key="4">
    <source>
        <dbReference type="PROSITE" id="PS51352"/>
    </source>
</evidence>
<gene>
    <name evidence="5" type="ORF">ACFR9S_07110</name>
</gene>
<keyword evidence="6" id="KW-1185">Reference proteome</keyword>
<evidence type="ECO:0000256" key="3">
    <source>
        <dbReference type="PIRSR" id="PIRSR000239-1"/>
    </source>
</evidence>
<evidence type="ECO:0000313" key="6">
    <source>
        <dbReference type="Proteomes" id="UP001597111"/>
    </source>
</evidence>
<evidence type="ECO:0000256" key="1">
    <source>
        <dbReference type="ARBA" id="ARBA00023002"/>
    </source>
</evidence>
<feature type="active site" description="Cysteine sulfenic acid (-SOH) intermediate; for peroxidase activity" evidence="3">
    <location>
        <position position="48"/>
    </location>
</feature>
<dbReference type="InterPro" id="IPR024706">
    <property type="entry name" value="Peroxiredoxin_AhpC-typ"/>
</dbReference>
<dbReference type="PANTHER" id="PTHR43110:SF1">
    <property type="entry name" value="THIOL PEROXIDASE"/>
    <property type="match status" value="1"/>
</dbReference>
<dbReference type="InterPro" id="IPR050455">
    <property type="entry name" value="Tpx_Peroxidase_subfamily"/>
</dbReference>
<proteinExistence type="predicted"/>
<dbReference type="InterPro" id="IPR036249">
    <property type="entry name" value="Thioredoxin-like_sf"/>
</dbReference>
<dbReference type="Pfam" id="PF00578">
    <property type="entry name" value="AhpC-TSA"/>
    <property type="match status" value="1"/>
</dbReference>
<keyword evidence="1" id="KW-0560">Oxidoreductase</keyword>
<reference evidence="5 6" key="1">
    <citation type="journal article" date="2019" name="Int. J. Syst. Evol. Microbiol.">
        <title>The Global Catalogue of Microorganisms (GCM) 10K type strain sequencing project: providing services to taxonomists for standard genome sequencing and annotation.</title>
        <authorList>
            <consortium name="The Broad Institute Genomics Platform"/>
            <consortium name="The Broad Institute Genome Sequencing Center for Infectious Disease"/>
            <person name="Wu L."/>
            <person name="Ma J."/>
        </authorList>
    </citation>
    <scope>NUCLEOTIDE SEQUENCE [LARGE SCALE GENOMIC DNA]</scope>
    <source>
        <strain evidence="5 6">CGMCC 1.12285</strain>
    </source>
</reference>
<dbReference type="SUPFAM" id="SSF52833">
    <property type="entry name" value="Thioredoxin-like"/>
    <property type="match status" value="1"/>
</dbReference>
<dbReference type="RefSeq" id="WP_379731042.1">
    <property type="nucleotide sequence ID" value="NZ_JBHSWZ010000046.1"/>
</dbReference>
<dbReference type="InterPro" id="IPR013766">
    <property type="entry name" value="Thioredoxin_domain"/>
</dbReference>
<sequence>MTELESSAHSFALPGTAGDEIRKHRLSEYTEEGAVVLVFYPFDFSPVCTDVLCRFRDAEYLTFTENVDVVGISLDSCYAHKEFIDRYDIPFPLLSDSTGRVTEQFGLNYDEWEHHVGVPKRALVTIDESNEIRYKWHTEDAYESPNYDELHETVLSLEEEYC</sequence>
<dbReference type="AlphaFoldDB" id="A0ABD6B528"/>
<dbReference type="GO" id="GO:0016491">
    <property type="term" value="F:oxidoreductase activity"/>
    <property type="evidence" value="ECO:0007669"/>
    <property type="project" value="UniProtKB-KW"/>
</dbReference>